<dbReference type="CDD" id="cd07067">
    <property type="entry name" value="HP_PGM_like"/>
    <property type="match status" value="1"/>
</dbReference>
<dbReference type="InterPro" id="IPR029033">
    <property type="entry name" value="His_PPase_superfam"/>
</dbReference>
<dbReference type="GO" id="GO:0101006">
    <property type="term" value="F:protein histidine phosphatase activity"/>
    <property type="evidence" value="ECO:0007669"/>
    <property type="project" value="TreeGrafter"/>
</dbReference>
<reference evidence="3 4" key="1">
    <citation type="submission" date="2014-04" db="EMBL/GenBank/DDBJ databases">
        <title>Genome assembly of Hyalangium minutum DSM 14724.</title>
        <authorList>
            <person name="Sharma G."/>
            <person name="Subramanian S."/>
        </authorList>
    </citation>
    <scope>NUCLEOTIDE SEQUENCE [LARGE SCALE GENOMIC DNA]</scope>
    <source>
        <strain evidence="3 4">DSM 14724</strain>
    </source>
</reference>
<dbReference type="Proteomes" id="UP000028725">
    <property type="component" value="Unassembled WGS sequence"/>
</dbReference>
<dbReference type="OrthoDB" id="9781415at2"/>
<feature type="binding site" evidence="2">
    <location>
        <begin position="25"/>
        <end position="26"/>
    </location>
    <ligand>
        <name>substrate</name>
    </ligand>
</feature>
<dbReference type="PATRIC" id="fig|394096.3.peg.6461"/>
<keyword evidence="4" id="KW-1185">Reference proteome</keyword>
<dbReference type="RefSeq" id="WP_044194417.1">
    <property type="nucleotide sequence ID" value="NZ_JMCB01000014.1"/>
</dbReference>
<dbReference type="EMBL" id="JMCB01000014">
    <property type="protein sequence ID" value="KFE64332.1"/>
    <property type="molecule type" value="Genomic_DNA"/>
</dbReference>
<dbReference type="GO" id="GO:0070297">
    <property type="term" value="P:regulation of phosphorelay signal transduction system"/>
    <property type="evidence" value="ECO:0007669"/>
    <property type="project" value="TreeGrafter"/>
</dbReference>
<dbReference type="PANTHER" id="PTHR48100">
    <property type="entry name" value="BROAD-SPECIFICITY PHOSPHATASE YOR283W-RELATED"/>
    <property type="match status" value="1"/>
</dbReference>
<protein>
    <submittedName>
        <fullName evidence="3">Putative phosphoglycerate mutase family protein</fullName>
    </submittedName>
</protein>
<dbReference type="SMART" id="SM00855">
    <property type="entry name" value="PGAM"/>
    <property type="match status" value="1"/>
</dbReference>
<feature type="binding site" evidence="2">
    <location>
        <begin position="84"/>
        <end position="87"/>
    </location>
    <ligand>
        <name>substrate</name>
    </ligand>
</feature>
<dbReference type="STRING" id="394096.DB31_2126"/>
<organism evidence="3 4">
    <name type="scientific">Hyalangium minutum</name>
    <dbReference type="NCBI Taxonomy" id="394096"/>
    <lineage>
        <taxon>Bacteria</taxon>
        <taxon>Pseudomonadati</taxon>
        <taxon>Myxococcota</taxon>
        <taxon>Myxococcia</taxon>
        <taxon>Myxococcales</taxon>
        <taxon>Cystobacterineae</taxon>
        <taxon>Archangiaceae</taxon>
        <taxon>Hyalangium</taxon>
    </lineage>
</organism>
<evidence type="ECO:0000256" key="2">
    <source>
        <dbReference type="PIRSR" id="PIRSR613078-2"/>
    </source>
</evidence>
<sequence>MKPLSPQIVLVRHGETAWSRSGQHTGRTDIPLLEDGQRMGRALEAPLRCWSFAAVWTSPLRRAAETCALSNHGVIARENPDLMEWDYGDYEGKTSKEIRAEAPEWSIWKHGPLGGETVEQIGARVDRVIEEARQVQGNVLLFSHGHFLRVFAARWLGLPPPEGRLFALSTASISVLGWDGAQPQLVSWNDTTHLRT</sequence>
<feature type="active site" description="Tele-phosphohistidine intermediate" evidence="1">
    <location>
        <position position="13"/>
    </location>
</feature>
<evidence type="ECO:0000313" key="3">
    <source>
        <dbReference type="EMBL" id="KFE64332.1"/>
    </source>
</evidence>
<evidence type="ECO:0000313" key="4">
    <source>
        <dbReference type="Proteomes" id="UP000028725"/>
    </source>
</evidence>
<evidence type="ECO:0000256" key="1">
    <source>
        <dbReference type="PIRSR" id="PIRSR613078-1"/>
    </source>
</evidence>
<dbReference type="InterPro" id="IPR013078">
    <property type="entry name" value="His_Pase_superF_clade-1"/>
</dbReference>
<dbReference type="PANTHER" id="PTHR48100:SF15">
    <property type="entry name" value="SEDOHEPTULOSE 1,7-BISPHOSPHATASE"/>
    <property type="match status" value="1"/>
</dbReference>
<accession>A0A085W9G9</accession>
<feature type="binding site" evidence="2">
    <location>
        <position position="62"/>
    </location>
    <ligand>
        <name>substrate</name>
    </ligand>
</feature>
<proteinExistence type="predicted"/>
<comment type="caution">
    <text evidence="3">The sequence shown here is derived from an EMBL/GenBank/DDBJ whole genome shotgun (WGS) entry which is preliminary data.</text>
</comment>
<dbReference type="SUPFAM" id="SSF53254">
    <property type="entry name" value="Phosphoglycerate mutase-like"/>
    <property type="match status" value="1"/>
</dbReference>
<gene>
    <name evidence="3" type="ORF">DB31_2126</name>
</gene>
<dbReference type="AlphaFoldDB" id="A0A085W9G9"/>
<dbReference type="InterPro" id="IPR050275">
    <property type="entry name" value="PGM_Phosphatase"/>
</dbReference>
<feature type="active site" description="Proton donor/acceptor" evidence="1">
    <location>
        <position position="84"/>
    </location>
</feature>
<dbReference type="Gene3D" id="3.40.50.1240">
    <property type="entry name" value="Phosphoglycerate mutase-like"/>
    <property type="match status" value="1"/>
</dbReference>
<name>A0A085W9G9_9BACT</name>
<dbReference type="Pfam" id="PF00300">
    <property type="entry name" value="His_Phos_1"/>
    <property type="match status" value="1"/>
</dbReference>